<evidence type="ECO:0000313" key="9">
    <source>
        <dbReference type="Proteomes" id="UP000284651"/>
    </source>
</evidence>
<dbReference type="Proteomes" id="UP000284651">
    <property type="component" value="Unassembled WGS sequence"/>
</dbReference>
<dbReference type="RefSeq" id="WP_118357555.1">
    <property type="nucleotide sequence ID" value="NZ_CATXNH010000005.1"/>
</dbReference>
<dbReference type="Pfam" id="PF00358">
    <property type="entry name" value="PTS_EIIA_1"/>
    <property type="match status" value="1"/>
</dbReference>
<protein>
    <submittedName>
        <fullName evidence="8">PTS glucose transporter subunit IIA</fullName>
    </submittedName>
</protein>
<keyword evidence="5" id="KW-0598">Phosphotransferase system</keyword>
<dbReference type="PROSITE" id="PS51093">
    <property type="entry name" value="PTS_EIIA_TYPE_1"/>
    <property type="match status" value="1"/>
</dbReference>
<proteinExistence type="predicted"/>
<keyword evidence="2" id="KW-0813">Transport</keyword>
<evidence type="ECO:0000256" key="4">
    <source>
        <dbReference type="ARBA" id="ARBA00022679"/>
    </source>
</evidence>
<accession>A0A413CSI4</accession>
<dbReference type="InterPro" id="IPR001127">
    <property type="entry name" value="PTS_EIIA_1_perm"/>
</dbReference>
<dbReference type="GO" id="GO:0005737">
    <property type="term" value="C:cytoplasm"/>
    <property type="evidence" value="ECO:0007669"/>
    <property type="project" value="UniProtKB-SubCell"/>
</dbReference>
<comment type="subcellular location">
    <subcellularLocation>
        <location evidence="1">Cytoplasm</location>
    </subcellularLocation>
</comment>
<keyword evidence="4" id="KW-0808">Transferase</keyword>
<dbReference type="EMBL" id="QSAT01000029">
    <property type="protein sequence ID" value="RGW73838.1"/>
    <property type="molecule type" value="Genomic_DNA"/>
</dbReference>
<evidence type="ECO:0000313" key="8">
    <source>
        <dbReference type="EMBL" id="RGW73838.1"/>
    </source>
</evidence>
<evidence type="ECO:0000256" key="1">
    <source>
        <dbReference type="ARBA" id="ARBA00004496"/>
    </source>
</evidence>
<dbReference type="PANTHER" id="PTHR45008:SF1">
    <property type="entry name" value="PTS SYSTEM GLUCOSE-SPECIFIC EIIA COMPONENT"/>
    <property type="match status" value="1"/>
</dbReference>
<reference evidence="8 9" key="1">
    <citation type="submission" date="2018-08" db="EMBL/GenBank/DDBJ databases">
        <title>A genome reference for cultivated species of the human gut microbiota.</title>
        <authorList>
            <person name="Zou Y."/>
            <person name="Xue W."/>
            <person name="Luo G."/>
        </authorList>
    </citation>
    <scope>NUCLEOTIDE SEQUENCE [LARGE SCALE GENOMIC DNA]</scope>
    <source>
        <strain evidence="8 9">AF10-31</strain>
    </source>
</reference>
<comment type="caution">
    <text evidence="8">The sequence shown here is derived from an EMBL/GenBank/DDBJ whole genome shotgun (WGS) entry which is preliminary data.</text>
</comment>
<dbReference type="PANTHER" id="PTHR45008">
    <property type="entry name" value="PTS SYSTEM GLUCOSE-SPECIFIC EIIA COMPONENT"/>
    <property type="match status" value="1"/>
</dbReference>
<dbReference type="SUPFAM" id="SSF51261">
    <property type="entry name" value="Duplicated hybrid motif"/>
    <property type="match status" value="1"/>
</dbReference>
<evidence type="ECO:0000256" key="6">
    <source>
        <dbReference type="ARBA" id="ARBA00022777"/>
    </source>
</evidence>
<evidence type="ECO:0000256" key="5">
    <source>
        <dbReference type="ARBA" id="ARBA00022683"/>
    </source>
</evidence>
<keyword evidence="6" id="KW-0418">Kinase</keyword>
<keyword evidence="3 8" id="KW-0762">Sugar transport</keyword>
<evidence type="ECO:0000256" key="2">
    <source>
        <dbReference type="ARBA" id="ARBA00022448"/>
    </source>
</evidence>
<dbReference type="InterPro" id="IPR011055">
    <property type="entry name" value="Dup_hybrid_motif"/>
</dbReference>
<dbReference type="AlphaFoldDB" id="A0A413CSI4"/>
<dbReference type="GO" id="GO:0016301">
    <property type="term" value="F:kinase activity"/>
    <property type="evidence" value="ECO:0007669"/>
    <property type="project" value="UniProtKB-KW"/>
</dbReference>
<name>A0A413CSI4_9FIRM</name>
<gene>
    <name evidence="8" type="ORF">DWV56_08855</name>
</gene>
<evidence type="ECO:0000256" key="3">
    <source>
        <dbReference type="ARBA" id="ARBA00022597"/>
    </source>
</evidence>
<dbReference type="InterPro" id="IPR050890">
    <property type="entry name" value="PTS_EIIA_component"/>
</dbReference>
<evidence type="ECO:0000259" key="7">
    <source>
        <dbReference type="PROSITE" id="PS51093"/>
    </source>
</evidence>
<feature type="domain" description="PTS EIIA type-1" evidence="7">
    <location>
        <begin position="30"/>
        <end position="134"/>
    </location>
</feature>
<sequence>MFKFLKNKSNKKKILAPSEGYLMDLKSSKDELFSQKTLGDGFYIKMSDDKVYSPINGVVVSVFPTNHAFCIKGHNGEEIMVHIGVDTNLLNNGVIESKFKKGDEISEGDLLAEINLEEFKRLRIDAEVYVFILNNLEIDKDYRNDKSYVYDGDCILEMKE</sequence>
<dbReference type="NCBIfam" id="TIGR00830">
    <property type="entry name" value="PTBA"/>
    <property type="match status" value="1"/>
</dbReference>
<dbReference type="Gene3D" id="2.70.70.10">
    <property type="entry name" value="Glucose Permease (Domain IIA)"/>
    <property type="match status" value="1"/>
</dbReference>
<organism evidence="8 9">
    <name type="scientific">Holdemanella biformis</name>
    <dbReference type="NCBI Taxonomy" id="1735"/>
    <lineage>
        <taxon>Bacteria</taxon>
        <taxon>Bacillati</taxon>
        <taxon>Bacillota</taxon>
        <taxon>Erysipelotrichia</taxon>
        <taxon>Erysipelotrichales</taxon>
        <taxon>Erysipelotrichaceae</taxon>
        <taxon>Holdemanella</taxon>
    </lineage>
</organism>
<dbReference type="GO" id="GO:0009401">
    <property type="term" value="P:phosphoenolpyruvate-dependent sugar phosphotransferase system"/>
    <property type="evidence" value="ECO:0007669"/>
    <property type="project" value="UniProtKB-KW"/>
</dbReference>